<dbReference type="PANTHER" id="PTHR19139:SF199">
    <property type="entry name" value="MIP17260P"/>
    <property type="match status" value="1"/>
</dbReference>
<dbReference type="AlphaFoldDB" id="A0A0R3RT68"/>
<dbReference type="InterPro" id="IPR034294">
    <property type="entry name" value="Aquaporin_transptr"/>
</dbReference>
<dbReference type="Gene3D" id="1.20.1080.10">
    <property type="entry name" value="Glycerol uptake facilitator protein"/>
    <property type="match status" value="1"/>
</dbReference>
<evidence type="ECO:0000256" key="1">
    <source>
        <dbReference type="ARBA" id="ARBA00004141"/>
    </source>
</evidence>
<feature type="transmembrane region" description="Helical" evidence="7">
    <location>
        <begin position="174"/>
        <end position="194"/>
    </location>
</feature>
<evidence type="ECO:0000256" key="3">
    <source>
        <dbReference type="ARBA" id="ARBA00022692"/>
    </source>
</evidence>
<feature type="transmembrane region" description="Helical" evidence="7">
    <location>
        <begin position="93"/>
        <end position="113"/>
    </location>
</feature>
<dbReference type="InterPro" id="IPR000425">
    <property type="entry name" value="MIP"/>
</dbReference>
<reference evidence="9" key="1">
    <citation type="submission" date="2017-02" db="UniProtKB">
        <authorList>
            <consortium name="WormBaseParasite"/>
        </authorList>
    </citation>
    <scope>IDENTIFICATION</scope>
</reference>
<comment type="subcellular location">
    <subcellularLocation>
        <location evidence="1">Membrane</location>
        <topology evidence="1">Multi-pass membrane protein</topology>
    </subcellularLocation>
</comment>
<keyword evidence="8" id="KW-1185">Reference proteome</keyword>
<keyword evidence="5 7" id="KW-0472">Membrane</keyword>
<dbReference type="InterPro" id="IPR023271">
    <property type="entry name" value="Aquaporin-like"/>
</dbReference>
<keyword evidence="3 6" id="KW-0812">Transmembrane</keyword>
<feature type="transmembrane region" description="Helical" evidence="7">
    <location>
        <begin position="38"/>
        <end position="59"/>
    </location>
</feature>
<keyword evidence="4 7" id="KW-1133">Transmembrane helix</keyword>
<comment type="similarity">
    <text evidence="2 6">Belongs to the MIP/aquaporin (TC 1.A.8) family.</text>
</comment>
<evidence type="ECO:0000256" key="4">
    <source>
        <dbReference type="ARBA" id="ARBA00022989"/>
    </source>
</evidence>
<proteinExistence type="inferred from homology"/>
<protein>
    <submittedName>
        <fullName evidence="9">Aquaporin</fullName>
    </submittedName>
</protein>
<dbReference type="Proteomes" id="UP000050640">
    <property type="component" value="Unplaced"/>
</dbReference>
<evidence type="ECO:0000313" key="9">
    <source>
        <dbReference type="WBParaSite" id="EEL_0000513301-mRNA-1"/>
    </source>
</evidence>
<dbReference type="STRING" id="1147741.A0A0R3RT68"/>
<evidence type="ECO:0000256" key="5">
    <source>
        <dbReference type="ARBA" id="ARBA00023136"/>
    </source>
</evidence>
<dbReference type="WBParaSite" id="EEL_0000513301-mRNA-1">
    <property type="protein sequence ID" value="EEL_0000513301-mRNA-1"/>
    <property type="gene ID" value="EEL_0000513301"/>
</dbReference>
<dbReference type="SUPFAM" id="SSF81338">
    <property type="entry name" value="Aquaporin-like"/>
    <property type="match status" value="1"/>
</dbReference>
<organism evidence="8 9">
    <name type="scientific">Elaeophora elaphi</name>
    <dbReference type="NCBI Taxonomy" id="1147741"/>
    <lineage>
        <taxon>Eukaryota</taxon>
        <taxon>Metazoa</taxon>
        <taxon>Ecdysozoa</taxon>
        <taxon>Nematoda</taxon>
        <taxon>Chromadorea</taxon>
        <taxon>Rhabditida</taxon>
        <taxon>Spirurina</taxon>
        <taxon>Spiruromorpha</taxon>
        <taxon>Filarioidea</taxon>
        <taxon>Onchocercidae</taxon>
        <taxon>Elaeophora</taxon>
    </lineage>
</organism>
<evidence type="ECO:0000313" key="8">
    <source>
        <dbReference type="Proteomes" id="UP000050640"/>
    </source>
</evidence>
<evidence type="ECO:0000256" key="7">
    <source>
        <dbReference type="SAM" id="Phobius"/>
    </source>
</evidence>
<evidence type="ECO:0000256" key="6">
    <source>
        <dbReference type="RuleBase" id="RU000477"/>
    </source>
</evidence>
<dbReference type="Pfam" id="PF00230">
    <property type="entry name" value="MIP"/>
    <property type="match status" value="1"/>
</dbReference>
<dbReference type="GO" id="GO:0015250">
    <property type="term" value="F:water channel activity"/>
    <property type="evidence" value="ECO:0007669"/>
    <property type="project" value="TreeGrafter"/>
</dbReference>
<evidence type="ECO:0000256" key="2">
    <source>
        <dbReference type="ARBA" id="ARBA00006175"/>
    </source>
</evidence>
<dbReference type="PRINTS" id="PR00783">
    <property type="entry name" value="MINTRINSICP"/>
</dbReference>
<sequence length="209" mass="23177">MLDGITLYALMCSLGRFSGAHFNPAQTLSVIIVGKCRLAIGCFMIFMQFFGSFLGAVYARCILQNGAFATAMHAAMRWSNTEIYSADRLQITILQYFFMELTLSTLVCCSYLFTGIINDGRNGALCAAVVSTTRATVTFIGYCAIGHTANLARSISLTSTAYIFLSVRDQWRFIYIPFLVDLISASVAAFIYWISMKYSMESINSMTKD</sequence>
<keyword evidence="6" id="KW-0813">Transport</keyword>
<accession>A0A0R3RT68</accession>
<dbReference type="PANTHER" id="PTHR19139">
    <property type="entry name" value="AQUAPORIN TRANSPORTER"/>
    <property type="match status" value="1"/>
</dbReference>
<dbReference type="GO" id="GO:0005886">
    <property type="term" value="C:plasma membrane"/>
    <property type="evidence" value="ECO:0007669"/>
    <property type="project" value="TreeGrafter"/>
</dbReference>
<name>A0A0R3RT68_9BILA</name>